<dbReference type="SUPFAM" id="SSF54995">
    <property type="entry name" value="Ribosomal protein S6"/>
    <property type="match status" value="1"/>
</dbReference>
<evidence type="ECO:0000256" key="6">
    <source>
        <dbReference type="HAMAP-Rule" id="MF_00360"/>
    </source>
</evidence>
<feature type="compositionally biased region" description="Basic and acidic residues" evidence="7">
    <location>
        <begin position="132"/>
        <end position="163"/>
    </location>
</feature>
<protein>
    <recommendedName>
        <fullName evidence="5 6">Small ribosomal subunit protein bS6</fullName>
    </recommendedName>
</protein>
<dbReference type="GO" id="GO:0070181">
    <property type="term" value="F:small ribosomal subunit rRNA binding"/>
    <property type="evidence" value="ECO:0007669"/>
    <property type="project" value="TreeGrafter"/>
</dbReference>
<feature type="region of interest" description="Disordered" evidence="7">
    <location>
        <begin position="115"/>
        <end position="171"/>
    </location>
</feature>
<dbReference type="NCBIfam" id="TIGR00166">
    <property type="entry name" value="S6"/>
    <property type="match status" value="1"/>
</dbReference>
<keyword evidence="6" id="KW-0699">rRNA-binding</keyword>
<evidence type="ECO:0000256" key="7">
    <source>
        <dbReference type="SAM" id="MobiDB-lite"/>
    </source>
</evidence>
<dbReference type="Proteomes" id="UP000055590">
    <property type="component" value="Chromosome"/>
</dbReference>
<dbReference type="STRING" id="1391653.AKJ08_2315"/>
<evidence type="ECO:0000256" key="4">
    <source>
        <dbReference type="ARBA" id="ARBA00035104"/>
    </source>
</evidence>
<comment type="function">
    <text evidence="4 6">Binds together with bS18 to 16S ribosomal RNA.</text>
</comment>
<dbReference type="AlphaFoldDB" id="A0A0K1PEG4"/>
<dbReference type="HAMAP" id="MF_00360">
    <property type="entry name" value="Ribosomal_bS6"/>
    <property type="match status" value="1"/>
</dbReference>
<dbReference type="EMBL" id="CP012332">
    <property type="protein sequence ID" value="AKU91928.1"/>
    <property type="molecule type" value="Genomic_DNA"/>
</dbReference>
<organism evidence="8 9">
    <name type="scientific">Vulgatibacter incomptus</name>
    <dbReference type="NCBI Taxonomy" id="1391653"/>
    <lineage>
        <taxon>Bacteria</taxon>
        <taxon>Pseudomonadati</taxon>
        <taxon>Myxococcota</taxon>
        <taxon>Myxococcia</taxon>
        <taxon>Myxococcales</taxon>
        <taxon>Cystobacterineae</taxon>
        <taxon>Vulgatibacteraceae</taxon>
        <taxon>Vulgatibacter</taxon>
    </lineage>
</organism>
<dbReference type="Gene3D" id="3.30.70.60">
    <property type="match status" value="1"/>
</dbReference>
<evidence type="ECO:0000256" key="1">
    <source>
        <dbReference type="ARBA" id="ARBA00009512"/>
    </source>
</evidence>
<dbReference type="CDD" id="cd00473">
    <property type="entry name" value="bS6"/>
    <property type="match status" value="1"/>
</dbReference>
<keyword evidence="2 6" id="KW-0689">Ribosomal protein</keyword>
<evidence type="ECO:0000256" key="3">
    <source>
        <dbReference type="ARBA" id="ARBA00023274"/>
    </source>
</evidence>
<dbReference type="PANTHER" id="PTHR21011:SF1">
    <property type="entry name" value="SMALL RIBOSOMAL SUBUNIT PROTEIN BS6M"/>
    <property type="match status" value="1"/>
</dbReference>
<dbReference type="InterPro" id="IPR014717">
    <property type="entry name" value="Transl_elong_EF1B/ribsomal_bS6"/>
</dbReference>
<dbReference type="GO" id="GO:0005737">
    <property type="term" value="C:cytoplasm"/>
    <property type="evidence" value="ECO:0007669"/>
    <property type="project" value="UniProtKB-ARBA"/>
</dbReference>
<keyword evidence="6" id="KW-0694">RNA-binding</keyword>
<dbReference type="InterPro" id="IPR035980">
    <property type="entry name" value="Ribosomal_bS6_sf"/>
</dbReference>
<feature type="compositionally biased region" description="Acidic residues" evidence="7">
    <location>
        <begin position="122"/>
        <end position="131"/>
    </location>
</feature>
<dbReference type="InterPro" id="IPR020814">
    <property type="entry name" value="Ribosomal_S6_plastid/chlpt"/>
</dbReference>
<accession>A0A0K1PEG4</accession>
<evidence type="ECO:0000256" key="2">
    <source>
        <dbReference type="ARBA" id="ARBA00022980"/>
    </source>
</evidence>
<keyword evidence="9" id="KW-1185">Reference proteome</keyword>
<dbReference type="GO" id="GO:0003735">
    <property type="term" value="F:structural constituent of ribosome"/>
    <property type="evidence" value="ECO:0007669"/>
    <property type="project" value="InterPro"/>
</dbReference>
<name>A0A0K1PEG4_9BACT</name>
<dbReference type="Pfam" id="PF01250">
    <property type="entry name" value="Ribosomal_S6"/>
    <property type="match status" value="1"/>
</dbReference>
<sequence length="171" mass="19688">MAAAPVAKVHASKDTRREYETIYLVRQDLTSDQLDKIKDRIKGIVDREGGRVIKVTTWGKKKTAFLVGNKQARAVYVHVNYLGQGRAVSEVERNLRNIEEVIKFQTIKLSDAVLPESRPTEEDVVLEGDREEEQRPAREEERGSRGERERDREREREPEGRGEEGEEEEAD</sequence>
<comment type="similarity">
    <text evidence="1 6">Belongs to the bacterial ribosomal protein bS6 family.</text>
</comment>
<evidence type="ECO:0000313" key="9">
    <source>
        <dbReference type="Proteomes" id="UP000055590"/>
    </source>
</evidence>
<proteinExistence type="inferred from homology"/>
<evidence type="ECO:0000256" key="5">
    <source>
        <dbReference type="ARBA" id="ARBA00035294"/>
    </source>
</evidence>
<dbReference type="GO" id="GO:1990904">
    <property type="term" value="C:ribonucleoprotein complex"/>
    <property type="evidence" value="ECO:0007669"/>
    <property type="project" value="UniProtKB-KW"/>
</dbReference>
<dbReference type="PANTHER" id="PTHR21011">
    <property type="entry name" value="MITOCHONDRIAL 28S RIBOSOMAL PROTEIN S6"/>
    <property type="match status" value="1"/>
</dbReference>
<reference evidence="8 9" key="1">
    <citation type="submission" date="2015-08" db="EMBL/GenBank/DDBJ databases">
        <authorList>
            <person name="Babu N.S."/>
            <person name="Beckwith C.J."/>
            <person name="Beseler K.G."/>
            <person name="Brison A."/>
            <person name="Carone J.V."/>
            <person name="Caskin T.P."/>
            <person name="Diamond M."/>
            <person name="Durham M.E."/>
            <person name="Foxe J.M."/>
            <person name="Go M."/>
            <person name="Henderson B.A."/>
            <person name="Jones I.B."/>
            <person name="McGettigan J.A."/>
            <person name="Micheletti S.J."/>
            <person name="Nasrallah M.E."/>
            <person name="Ortiz D."/>
            <person name="Piller C.R."/>
            <person name="Privatt S.R."/>
            <person name="Schneider S.L."/>
            <person name="Sharp S."/>
            <person name="Smith T.C."/>
            <person name="Stanton J.D."/>
            <person name="Ullery H.E."/>
            <person name="Wilson R.J."/>
            <person name="Serrano M.G."/>
            <person name="Buck G."/>
            <person name="Lee V."/>
            <person name="Wang Y."/>
            <person name="Carvalho R."/>
            <person name="Voegtly L."/>
            <person name="Shi R."/>
            <person name="Duckworth R."/>
            <person name="Johnson A."/>
            <person name="Loviza R."/>
            <person name="Walstead R."/>
            <person name="Shah Z."/>
            <person name="Kiflezghi M."/>
            <person name="Wade K."/>
            <person name="Ball S.L."/>
            <person name="Bradley K.W."/>
            <person name="Asai D.J."/>
            <person name="Bowman C.A."/>
            <person name="Russell D.A."/>
            <person name="Pope W.H."/>
            <person name="Jacobs-Sera D."/>
            <person name="Hendrix R.W."/>
            <person name="Hatfull G.F."/>
        </authorList>
    </citation>
    <scope>NUCLEOTIDE SEQUENCE [LARGE SCALE GENOMIC DNA]</scope>
    <source>
        <strain evidence="8 9">DSM 27710</strain>
    </source>
</reference>
<gene>
    <name evidence="6" type="primary">rpsF</name>
    <name evidence="8" type="ORF">AKJ08_2315</name>
</gene>
<dbReference type="KEGG" id="vin:AKJ08_2315"/>
<dbReference type="GO" id="GO:0006412">
    <property type="term" value="P:translation"/>
    <property type="evidence" value="ECO:0007669"/>
    <property type="project" value="UniProtKB-UniRule"/>
</dbReference>
<keyword evidence="3 6" id="KW-0687">Ribonucleoprotein</keyword>
<evidence type="ECO:0000313" key="8">
    <source>
        <dbReference type="EMBL" id="AKU91928.1"/>
    </source>
</evidence>
<dbReference type="InterPro" id="IPR000529">
    <property type="entry name" value="Ribosomal_bS6"/>
</dbReference>
<dbReference type="GO" id="GO:0005840">
    <property type="term" value="C:ribosome"/>
    <property type="evidence" value="ECO:0007669"/>
    <property type="project" value="UniProtKB-KW"/>
</dbReference>